<feature type="region of interest" description="Disordered" evidence="1">
    <location>
        <begin position="62"/>
        <end position="119"/>
    </location>
</feature>
<proteinExistence type="predicted"/>
<dbReference type="AlphaFoldDB" id="A0A871RDN8"/>
<reference evidence="2" key="1">
    <citation type="submission" date="2020-10" db="EMBL/GenBank/DDBJ databases">
        <authorList>
            <person name="Palmer J.M."/>
        </authorList>
    </citation>
    <scope>NUCLEOTIDE SEQUENCE</scope>
    <source>
        <strain evidence="2">UCD 2041</strain>
    </source>
</reference>
<dbReference type="OrthoDB" id="5594977at2759"/>
<dbReference type="GeneID" id="64574791"/>
<dbReference type="EMBL" id="CP063137">
    <property type="protein sequence ID" value="QOU22684.1"/>
    <property type="molecule type" value="Genomic_DNA"/>
</dbReference>
<evidence type="ECO:0000256" key="1">
    <source>
        <dbReference type="SAM" id="MobiDB-lite"/>
    </source>
</evidence>
<dbReference type="Proteomes" id="UP000663131">
    <property type="component" value="Chromosome 9"/>
</dbReference>
<dbReference type="Pfam" id="PF10310">
    <property type="entry name" value="DUF5427"/>
    <property type="match status" value="1"/>
</dbReference>
<evidence type="ECO:0000313" key="2">
    <source>
        <dbReference type="EMBL" id="QOU22684.1"/>
    </source>
</evidence>
<evidence type="ECO:0008006" key="4">
    <source>
        <dbReference type="Google" id="ProtNLM"/>
    </source>
</evidence>
<dbReference type="RefSeq" id="XP_041139177.1">
    <property type="nucleotide sequence ID" value="XM_041281386.1"/>
</dbReference>
<feature type="compositionally biased region" description="Basic and acidic residues" evidence="1">
    <location>
        <begin position="78"/>
        <end position="101"/>
    </location>
</feature>
<feature type="region of interest" description="Disordered" evidence="1">
    <location>
        <begin position="345"/>
        <end position="365"/>
    </location>
</feature>
<accession>A0A871RDN8</accession>
<dbReference type="PANTHER" id="PTHR28265:SF1">
    <property type="entry name" value="MAINTENANCE OF TELOMERE CAPPING PROTEIN 1"/>
    <property type="match status" value="1"/>
</dbReference>
<reference evidence="2" key="2">
    <citation type="journal article" name="BMC Genomics">
        <title>New genome assemblies reveal patterns of domestication and adaptation across Brettanomyces (Dekkera) species.</title>
        <authorList>
            <person name="Roach M.J."/>
            <person name="Borneman A.R."/>
        </authorList>
    </citation>
    <scope>NUCLEOTIDE SEQUENCE</scope>
    <source>
        <strain evidence="2">UCD 2041</strain>
    </source>
</reference>
<feature type="region of interest" description="Disordered" evidence="1">
    <location>
        <begin position="1"/>
        <end position="50"/>
    </location>
</feature>
<organism evidence="2 3">
    <name type="scientific">Dekkera bruxellensis</name>
    <name type="common">Brettanomyces custersii</name>
    <dbReference type="NCBI Taxonomy" id="5007"/>
    <lineage>
        <taxon>Eukaryota</taxon>
        <taxon>Fungi</taxon>
        <taxon>Dikarya</taxon>
        <taxon>Ascomycota</taxon>
        <taxon>Saccharomycotina</taxon>
        <taxon>Pichiomycetes</taxon>
        <taxon>Pichiales</taxon>
        <taxon>Pichiaceae</taxon>
        <taxon>Brettanomyces</taxon>
    </lineage>
</organism>
<name>A0A871RDN8_DEKBR</name>
<dbReference type="KEGG" id="bbrx:BRETT_002867"/>
<dbReference type="InterPro" id="IPR018814">
    <property type="entry name" value="DUF5427"/>
</dbReference>
<gene>
    <name evidence="2" type="ORF">BRETT_002867</name>
</gene>
<evidence type="ECO:0000313" key="3">
    <source>
        <dbReference type="Proteomes" id="UP000663131"/>
    </source>
</evidence>
<sequence>MSDKKQTNEDEVFEFLNSLPDQKEGEGAPVKQNSEDSKAKKGNSGKTDQDILDFLDELEATNKDKKVDTKVESTTVEVTKKPIEETNKDPKETKEQEKANDTEEVNDPITSFSKWWSGNGSKKVSSGITSLWGTAQSLTQQAQVKAESAIKQAKEQGVEDKLRTAFKDFGITGVLEGDRDLTDKEREELLKLPDTKKAVESINKGINLFSTRLTDVLETLNSKDEVINIKLVHDLKNYPNLSKYVKHNFEDVMSEQVDGNIDVHVAQSGTVSEHQTNAYGKRDINLFQGKLSDADRLVEANIESIMSPATEKADGSSKVFDKTGATARNTNIYIGLLAVSTNRNTVSNGKDNSKEEKGSTDSAEDNSAITIDELSGSSFCFTATLVDKTHDIKITNRSQPFPLKWCQWIDGNFNKIDKEEDVDPSEWVIDWIDQGLDKTFGVMAQTYVIMRMGY</sequence>
<dbReference type="PANTHER" id="PTHR28265">
    <property type="entry name" value="MAINTENANCE OF TELOMERE CAPPING PROTEIN 1"/>
    <property type="match status" value="1"/>
</dbReference>
<feature type="compositionally biased region" description="Polar residues" evidence="1">
    <location>
        <begin position="108"/>
        <end position="119"/>
    </location>
</feature>
<protein>
    <recommendedName>
        <fullName evidence="4">Maintenance of telomere capping protein 1</fullName>
    </recommendedName>
</protein>
<feature type="compositionally biased region" description="Basic and acidic residues" evidence="1">
    <location>
        <begin position="62"/>
        <end position="71"/>
    </location>
</feature>